<organism evidence="1 2">
    <name type="scientific">Datura stramonium</name>
    <name type="common">Jimsonweed</name>
    <name type="synonym">Common thornapple</name>
    <dbReference type="NCBI Taxonomy" id="4076"/>
    <lineage>
        <taxon>Eukaryota</taxon>
        <taxon>Viridiplantae</taxon>
        <taxon>Streptophyta</taxon>
        <taxon>Embryophyta</taxon>
        <taxon>Tracheophyta</taxon>
        <taxon>Spermatophyta</taxon>
        <taxon>Magnoliopsida</taxon>
        <taxon>eudicotyledons</taxon>
        <taxon>Gunneridae</taxon>
        <taxon>Pentapetalae</taxon>
        <taxon>asterids</taxon>
        <taxon>lamiids</taxon>
        <taxon>Solanales</taxon>
        <taxon>Solanaceae</taxon>
        <taxon>Solanoideae</taxon>
        <taxon>Datureae</taxon>
        <taxon>Datura</taxon>
    </lineage>
</organism>
<protein>
    <submittedName>
        <fullName evidence="1">Uncharacterized protein</fullName>
    </submittedName>
</protein>
<sequence length="111" mass="13005">NHDDIRMDKYIDMLRQVSLSIFFMEASKEMIGFAKYLKELVTKKRTLKDEDPTDDVEGYEEVVNFLEGLVYYFHKSKKLSFDLENRSIPLAKPTIEELPKLELNSLGNNLL</sequence>
<gene>
    <name evidence="1" type="ORF">HAX54_003057</name>
</gene>
<proteinExistence type="predicted"/>
<dbReference type="EMBL" id="JACEIK010001138">
    <property type="protein sequence ID" value="MCD7466405.1"/>
    <property type="molecule type" value="Genomic_DNA"/>
</dbReference>
<keyword evidence="2" id="KW-1185">Reference proteome</keyword>
<evidence type="ECO:0000313" key="2">
    <source>
        <dbReference type="Proteomes" id="UP000823775"/>
    </source>
</evidence>
<evidence type="ECO:0000313" key="1">
    <source>
        <dbReference type="EMBL" id="MCD7466405.1"/>
    </source>
</evidence>
<accession>A0ABS8T632</accession>
<feature type="non-terminal residue" evidence="1">
    <location>
        <position position="1"/>
    </location>
</feature>
<name>A0ABS8T632_DATST</name>
<dbReference type="Proteomes" id="UP000823775">
    <property type="component" value="Unassembled WGS sequence"/>
</dbReference>
<comment type="caution">
    <text evidence="1">The sequence shown here is derived from an EMBL/GenBank/DDBJ whole genome shotgun (WGS) entry which is preliminary data.</text>
</comment>
<reference evidence="1 2" key="1">
    <citation type="journal article" date="2021" name="BMC Genomics">
        <title>Datura genome reveals duplications of psychoactive alkaloid biosynthetic genes and high mutation rate following tissue culture.</title>
        <authorList>
            <person name="Rajewski A."/>
            <person name="Carter-House D."/>
            <person name="Stajich J."/>
            <person name="Litt A."/>
        </authorList>
    </citation>
    <scope>NUCLEOTIDE SEQUENCE [LARGE SCALE GENOMIC DNA]</scope>
    <source>
        <strain evidence="1">AR-01</strain>
    </source>
</reference>